<evidence type="ECO:0000256" key="3">
    <source>
        <dbReference type="ARBA" id="ARBA00022603"/>
    </source>
</evidence>
<keyword evidence="5" id="KW-0819">tRNA processing</keyword>
<gene>
    <name evidence="6" type="ORF">QR98_0085170</name>
</gene>
<evidence type="ECO:0000313" key="7">
    <source>
        <dbReference type="Proteomes" id="UP000616769"/>
    </source>
</evidence>
<dbReference type="Pfam" id="PF01170">
    <property type="entry name" value="UPF0020"/>
    <property type="match status" value="1"/>
</dbReference>
<evidence type="ECO:0000256" key="1">
    <source>
        <dbReference type="ARBA" id="ARBA00004496"/>
    </source>
</evidence>
<keyword evidence="3" id="KW-0489">Methyltransferase</keyword>
<dbReference type="CDD" id="cd11715">
    <property type="entry name" value="THUMP_AdoMetMT"/>
    <property type="match status" value="1"/>
</dbReference>
<dbReference type="EMBL" id="JXLN01014334">
    <property type="protein sequence ID" value="KPM09971.1"/>
    <property type="molecule type" value="Genomic_DNA"/>
</dbReference>
<dbReference type="Proteomes" id="UP000616769">
    <property type="component" value="Unassembled WGS sequence"/>
</dbReference>
<organism evidence="6 7">
    <name type="scientific">Sarcoptes scabiei</name>
    <name type="common">Itch mite</name>
    <name type="synonym">Acarus scabiei</name>
    <dbReference type="NCBI Taxonomy" id="52283"/>
    <lineage>
        <taxon>Eukaryota</taxon>
        <taxon>Metazoa</taxon>
        <taxon>Ecdysozoa</taxon>
        <taxon>Arthropoda</taxon>
        <taxon>Chelicerata</taxon>
        <taxon>Arachnida</taxon>
        <taxon>Acari</taxon>
        <taxon>Acariformes</taxon>
        <taxon>Sarcoptiformes</taxon>
        <taxon>Astigmata</taxon>
        <taxon>Psoroptidia</taxon>
        <taxon>Sarcoptoidea</taxon>
        <taxon>Sarcoptidae</taxon>
        <taxon>Sarcoptinae</taxon>
        <taxon>Sarcoptes</taxon>
    </lineage>
</organism>
<dbReference type="PROSITE" id="PS51165">
    <property type="entry name" value="THUMP"/>
    <property type="match status" value="1"/>
</dbReference>
<dbReference type="GO" id="GO:0005737">
    <property type="term" value="C:cytoplasm"/>
    <property type="evidence" value="ECO:0007669"/>
    <property type="project" value="UniProtKB-SubCell"/>
</dbReference>
<sequence>MNQDLIVYDCTVVTGLERLAQKEIEQKLSSIERCEISCGHVVFETKNRFPIVSKLCSVDNIYVILYDQSGVDLRSKTLQCLETFLISLLDQCDWCRGIDVWKEAAHYDIETVEGILDSKAKQNLLSFRVTCNRTGDHKFTSQEAASCFGGIINEKFRWQVSLKKFDLELLLTIKNDSIRIGICLTKETLHKRHIVSYGLTTLRGTIAFNLIQIADIQPGDIVCDPLCGTGVIPIECSINWQRTFFLAGDINDIAVSKSETNFNANKLERIYLSVGVWGPNKTIRKFILNSFWKWHDAVEPESAG</sequence>
<evidence type="ECO:0000256" key="2">
    <source>
        <dbReference type="ARBA" id="ARBA00022490"/>
    </source>
</evidence>
<comment type="caution">
    <text evidence="6">The sequence shown here is derived from an EMBL/GenBank/DDBJ whole genome shotgun (WGS) entry which is preliminary data.</text>
</comment>
<dbReference type="AlphaFoldDB" id="A0A132AG54"/>
<dbReference type="InterPro" id="IPR053943">
    <property type="entry name" value="RlmKL-like_Mtase_CS"/>
</dbReference>
<dbReference type="Gene3D" id="3.40.50.150">
    <property type="entry name" value="Vaccinia Virus protein VP39"/>
    <property type="match status" value="1"/>
</dbReference>
<dbReference type="PANTHER" id="PTHR14911">
    <property type="entry name" value="THUMP DOMAIN-CONTAINING"/>
    <property type="match status" value="1"/>
</dbReference>
<dbReference type="GO" id="GO:0016423">
    <property type="term" value="F:tRNA (guanine) methyltransferase activity"/>
    <property type="evidence" value="ECO:0007669"/>
    <property type="project" value="TreeGrafter"/>
</dbReference>
<dbReference type="SUPFAM" id="SSF143437">
    <property type="entry name" value="THUMP domain-like"/>
    <property type="match status" value="1"/>
</dbReference>
<dbReference type="SUPFAM" id="SSF53335">
    <property type="entry name" value="S-adenosyl-L-methionine-dependent methyltransferases"/>
    <property type="match status" value="1"/>
</dbReference>
<evidence type="ECO:0000256" key="5">
    <source>
        <dbReference type="ARBA" id="ARBA00022694"/>
    </source>
</evidence>
<protein>
    <submittedName>
        <fullName evidence="6">THUMP domain-containing protein 3-like protein</fullName>
    </submittedName>
</protein>
<accession>A0A132AG54</accession>
<dbReference type="InterPro" id="IPR004114">
    <property type="entry name" value="THUMP_dom"/>
</dbReference>
<keyword evidence="2" id="KW-0963">Cytoplasm</keyword>
<dbReference type="PROSITE" id="PS01261">
    <property type="entry name" value="UPF0020"/>
    <property type="match status" value="1"/>
</dbReference>
<dbReference type="GO" id="GO:0030488">
    <property type="term" value="P:tRNA methylation"/>
    <property type="evidence" value="ECO:0007669"/>
    <property type="project" value="TreeGrafter"/>
</dbReference>
<proteinExistence type="predicted"/>
<dbReference type="GO" id="GO:0043527">
    <property type="term" value="C:tRNA methyltransferase complex"/>
    <property type="evidence" value="ECO:0007669"/>
    <property type="project" value="UniProtKB-ARBA"/>
</dbReference>
<dbReference type="Gene3D" id="3.30.2130.30">
    <property type="match status" value="1"/>
</dbReference>
<comment type="subcellular location">
    <subcellularLocation>
        <location evidence="1">Cytoplasm</location>
    </subcellularLocation>
</comment>
<dbReference type="Pfam" id="PF02926">
    <property type="entry name" value="THUMP"/>
    <property type="match status" value="1"/>
</dbReference>
<dbReference type="VEuPathDB" id="VectorBase:SSCA003367"/>
<dbReference type="OrthoDB" id="47730at2759"/>
<reference evidence="6 7" key="1">
    <citation type="journal article" date="2015" name="Parasit. Vectors">
        <title>Draft genome of the scabies mite.</title>
        <authorList>
            <person name="Rider S.D.Jr."/>
            <person name="Morgan M.S."/>
            <person name="Arlian L.G."/>
        </authorList>
    </citation>
    <scope>NUCLEOTIDE SEQUENCE [LARGE SCALE GENOMIC DNA]</scope>
    <source>
        <strain evidence="6">Arlian Lab</strain>
    </source>
</reference>
<dbReference type="SMART" id="SM00981">
    <property type="entry name" value="THUMP"/>
    <property type="match status" value="1"/>
</dbReference>
<evidence type="ECO:0000256" key="4">
    <source>
        <dbReference type="ARBA" id="ARBA00022679"/>
    </source>
</evidence>
<evidence type="ECO:0000313" key="6">
    <source>
        <dbReference type="EMBL" id="KPM09971.1"/>
    </source>
</evidence>
<keyword evidence="4" id="KW-0808">Transferase</keyword>
<name>A0A132AG54_SARSC</name>
<dbReference type="InterPro" id="IPR000241">
    <property type="entry name" value="RlmKL-like_Mtase"/>
</dbReference>
<dbReference type="InterPro" id="IPR029063">
    <property type="entry name" value="SAM-dependent_MTases_sf"/>
</dbReference>
<dbReference type="GO" id="GO:0003723">
    <property type="term" value="F:RNA binding"/>
    <property type="evidence" value="ECO:0007669"/>
    <property type="project" value="UniProtKB-UniRule"/>
</dbReference>
<dbReference type="PANTHER" id="PTHR14911:SF13">
    <property type="entry name" value="TRNA (GUANINE(6)-N2)-METHYLTRANSFERASE THUMP3"/>
    <property type="match status" value="1"/>
</dbReference>